<dbReference type="Gene3D" id="2.60.40.3110">
    <property type="match status" value="1"/>
</dbReference>
<dbReference type="InterPro" id="IPR042186">
    <property type="entry name" value="FimD_plug_dom"/>
</dbReference>
<comment type="caution">
    <text evidence="13">The sequence shown here is derived from an EMBL/GenBank/DDBJ whole genome shotgun (WGS) entry which is preliminary data.</text>
</comment>
<feature type="region of interest" description="Disordered" evidence="9">
    <location>
        <begin position="860"/>
        <end position="883"/>
    </location>
</feature>
<keyword evidence="4" id="KW-1134">Transmembrane beta strand</keyword>
<feature type="signal peptide" evidence="10">
    <location>
        <begin position="1"/>
        <end position="37"/>
    </location>
</feature>
<dbReference type="InterPro" id="IPR037224">
    <property type="entry name" value="PapC_N_sf"/>
</dbReference>
<evidence type="ECO:0000256" key="2">
    <source>
        <dbReference type="ARBA" id="ARBA00008064"/>
    </source>
</evidence>
<protein>
    <submittedName>
        <fullName evidence="13">Fimbria/pilus outer membrane usher protein</fullName>
    </submittedName>
</protein>
<feature type="compositionally biased region" description="Basic and acidic residues" evidence="9">
    <location>
        <begin position="861"/>
        <end position="874"/>
    </location>
</feature>
<evidence type="ECO:0000313" key="13">
    <source>
        <dbReference type="EMBL" id="MFC4492306.1"/>
    </source>
</evidence>
<comment type="subcellular location">
    <subcellularLocation>
        <location evidence="1">Cell outer membrane</location>
        <topology evidence="1">Multi-pass membrane protein</topology>
    </subcellularLocation>
</comment>
<evidence type="ECO:0000256" key="5">
    <source>
        <dbReference type="ARBA" id="ARBA00022692"/>
    </source>
</evidence>
<sequence>MGGLSGSDKAGTGAPAVRPLAVLVAGLFSGACAAAHADGVTPAAVPEPATAGGEQPAAPRAASRDVVFDASYLFTGAGQKDIDLSRFEREGQIQAGSYRLEINVNGRWQGMEDIVFAEREPGASAQPCFKREQLERMGVDMDKAARGQSGSGEPNPMPDSLFCGELAQYVPGAKVSVDMAEQKLTLQVPTLFVHFATSSSFVGPEKWESGVSAAMLDYNANLYSSESRGTRNSSAYVGLNGGVNLGRWRLRHNGSLSWSSGRSGRYQSGSVYLQTDVPAWRSQLVLGETSSSGELFDSLSFRGVQLSSDARMLPDNERNYAPVINGTARSNAKVSVSQRGYLIYETSVAPGAFAIRDLQVNSDGGDLLVKVVEADGAESSFVVPYASTPQLLRRDMQRYSLIAGQLKQPGVADDPFFVQAIYKRGLDGLWTAYTGAIASSDYASALLGMAANTRVGAFAVDLTRAQSRQPEGRRFHGNSLRLSFSKRLDATGTNFSLLAYRYTTSGFLSLTDAIAVKEQLRQQQPFDSVVRQRHRFDANISQQWGRGSLYANGSMQQFWGDSSKEINFSAGYGNSWRGVSYSLSVQRTRSLTQGLSAANGSRTTYLLNLSLPLGEGRRTPTLNSFVTRDSNSGLQATATVSGVMDEQGKVNYSVSASDAEQGGASGGAQLGYRLPYAQLNASVSAGQGYRQYSAGAAGALVAHPGGLTLSRSLGETIAVVRVPDAEGALVGSGQARVDGRGYAVVPSLTPYHLNTIDIDPKGMPLDVELKQTGSKGLAPRAGAVVMLSYDTEMARATLINSRLPDNKPLPFAATVRNRAGDSVGVVGQGGRILAKGLEPSGELSVSWGEAPEQQCRIDYQLPKRDDGRQQRYEVLDAPCQPRR</sequence>
<evidence type="ECO:0000259" key="12">
    <source>
        <dbReference type="Pfam" id="PF13954"/>
    </source>
</evidence>
<dbReference type="Gene3D" id="3.10.20.410">
    <property type="match status" value="1"/>
</dbReference>
<gene>
    <name evidence="13" type="ORF">ACFO0R_22075</name>
</gene>
<name>A0ABV9A006_9NEIS</name>
<organism evidence="13 14">
    <name type="scientific">Chromobacterium aquaticum</name>
    <dbReference type="NCBI Taxonomy" id="467180"/>
    <lineage>
        <taxon>Bacteria</taxon>
        <taxon>Pseudomonadati</taxon>
        <taxon>Pseudomonadota</taxon>
        <taxon>Betaproteobacteria</taxon>
        <taxon>Neisseriales</taxon>
        <taxon>Chromobacteriaceae</taxon>
        <taxon>Chromobacterium</taxon>
    </lineage>
</organism>
<evidence type="ECO:0000256" key="8">
    <source>
        <dbReference type="ARBA" id="ARBA00023237"/>
    </source>
</evidence>
<dbReference type="EMBL" id="JBHSEK010000025">
    <property type="protein sequence ID" value="MFC4492306.1"/>
    <property type="molecule type" value="Genomic_DNA"/>
</dbReference>
<dbReference type="Pfam" id="PF00577">
    <property type="entry name" value="Usher"/>
    <property type="match status" value="1"/>
</dbReference>
<dbReference type="Gene3D" id="2.60.40.2070">
    <property type="match status" value="1"/>
</dbReference>
<keyword evidence="8" id="KW-0998">Cell outer membrane</keyword>
<dbReference type="Gene3D" id="2.60.40.2610">
    <property type="entry name" value="Outer membrane usher protein FimD, plug domain"/>
    <property type="match status" value="1"/>
</dbReference>
<evidence type="ECO:0000256" key="7">
    <source>
        <dbReference type="ARBA" id="ARBA00023136"/>
    </source>
</evidence>
<dbReference type="SUPFAM" id="SSF141729">
    <property type="entry name" value="FimD N-terminal domain-like"/>
    <property type="match status" value="1"/>
</dbReference>
<keyword evidence="14" id="KW-1185">Reference proteome</keyword>
<reference evidence="14" key="1">
    <citation type="journal article" date="2019" name="Int. J. Syst. Evol. Microbiol.">
        <title>The Global Catalogue of Microorganisms (GCM) 10K type strain sequencing project: providing services to taxonomists for standard genome sequencing and annotation.</title>
        <authorList>
            <consortium name="The Broad Institute Genomics Platform"/>
            <consortium name="The Broad Institute Genome Sequencing Center for Infectious Disease"/>
            <person name="Wu L."/>
            <person name="Ma J."/>
        </authorList>
    </citation>
    <scope>NUCLEOTIDE SEQUENCE [LARGE SCALE GENOMIC DNA]</scope>
    <source>
        <strain evidence="14">CGMCC 4.7608</strain>
    </source>
</reference>
<dbReference type="InterPro" id="IPR000015">
    <property type="entry name" value="Fimb_usher"/>
</dbReference>
<dbReference type="PANTHER" id="PTHR30451:SF20">
    <property type="entry name" value="FIMBRIAE USHER"/>
    <property type="match status" value="1"/>
</dbReference>
<dbReference type="Pfam" id="PF13953">
    <property type="entry name" value="PapC_C"/>
    <property type="match status" value="1"/>
</dbReference>
<keyword evidence="3" id="KW-0813">Transport</keyword>
<keyword evidence="5" id="KW-0812">Transmembrane</keyword>
<evidence type="ECO:0000256" key="3">
    <source>
        <dbReference type="ARBA" id="ARBA00022448"/>
    </source>
</evidence>
<dbReference type="Proteomes" id="UP001595999">
    <property type="component" value="Unassembled WGS sequence"/>
</dbReference>
<evidence type="ECO:0000313" key="14">
    <source>
        <dbReference type="Proteomes" id="UP001595999"/>
    </source>
</evidence>
<dbReference type="Pfam" id="PF13954">
    <property type="entry name" value="PapC_N"/>
    <property type="match status" value="1"/>
</dbReference>
<dbReference type="RefSeq" id="WP_231464693.1">
    <property type="nucleotide sequence ID" value="NZ_JAJOHW010000145.1"/>
</dbReference>
<keyword evidence="7" id="KW-0472">Membrane</keyword>
<proteinExistence type="inferred from homology"/>
<evidence type="ECO:0000259" key="11">
    <source>
        <dbReference type="Pfam" id="PF13953"/>
    </source>
</evidence>
<keyword evidence="6 10" id="KW-0732">Signal</keyword>
<evidence type="ECO:0000256" key="6">
    <source>
        <dbReference type="ARBA" id="ARBA00022729"/>
    </source>
</evidence>
<dbReference type="InterPro" id="IPR025885">
    <property type="entry name" value="PapC_N"/>
</dbReference>
<dbReference type="InterPro" id="IPR025949">
    <property type="entry name" value="PapC-like_C"/>
</dbReference>
<accession>A0ABV9A006</accession>
<evidence type="ECO:0000256" key="10">
    <source>
        <dbReference type="SAM" id="SignalP"/>
    </source>
</evidence>
<dbReference type="InterPro" id="IPR043142">
    <property type="entry name" value="PapC-like_C_sf"/>
</dbReference>
<evidence type="ECO:0000256" key="4">
    <source>
        <dbReference type="ARBA" id="ARBA00022452"/>
    </source>
</evidence>
<evidence type="ECO:0000256" key="9">
    <source>
        <dbReference type="SAM" id="MobiDB-lite"/>
    </source>
</evidence>
<dbReference type="PANTHER" id="PTHR30451">
    <property type="entry name" value="OUTER MEMBRANE USHER PROTEIN"/>
    <property type="match status" value="1"/>
</dbReference>
<feature type="chain" id="PRO_5046871123" evidence="10">
    <location>
        <begin position="38"/>
        <end position="883"/>
    </location>
</feature>
<evidence type="ECO:0000256" key="1">
    <source>
        <dbReference type="ARBA" id="ARBA00004571"/>
    </source>
</evidence>
<feature type="domain" description="PapC N-terminal" evidence="12">
    <location>
        <begin position="68"/>
        <end position="221"/>
    </location>
</feature>
<comment type="similarity">
    <text evidence="2">Belongs to the fimbrial export usher family.</text>
</comment>
<feature type="domain" description="PapC-like C-terminal" evidence="11">
    <location>
        <begin position="798"/>
        <end position="863"/>
    </location>
</feature>